<sequence length="135" mass="15073">MNEELEPILREEWELANGIKDVGSLGQVGKTGLIAQQLLSTHSGRFTIAEAERLVPLLCLETVSFRRRVRPSPLTAFLVVAACLAFPGRWETLSSVLGRSKTWLSTIFVDVTTFLAAEFGDLLRWHSQLTPELSY</sequence>
<name>A0A177A4B5_9PEZI</name>
<dbReference type="VEuPathDB" id="FungiDB:GMDG_08635"/>
<dbReference type="OrthoDB" id="5289248at2759"/>
<proteinExistence type="predicted"/>
<reference evidence="1" key="1">
    <citation type="submission" date="2016-03" db="EMBL/GenBank/DDBJ databases">
        <title>Updated assembly of Pseudogymnoascus destructans, the fungus causing white-nose syndrome of bats.</title>
        <authorList>
            <person name="Palmer J.M."/>
            <person name="Drees K.P."/>
            <person name="Foster J.T."/>
            <person name="Lindner D.L."/>
        </authorList>
    </citation>
    <scope>NUCLEOTIDE SEQUENCE [LARGE SCALE GENOMIC DNA]</scope>
    <source>
        <strain evidence="1">20631-21</strain>
    </source>
</reference>
<organism evidence="1">
    <name type="scientific">Pseudogymnoascus destructans</name>
    <dbReference type="NCBI Taxonomy" id="655981"/>
    <lineage>
        <taxon>Eukaryota</taxon>
        <taxon>Fungi</taxon>
        <taxon>Dikarya</taxon>
        <taxon>Ascomycota</taxon>
        <taxon>Pezizomycotina</taxon>
        <taxon>Leotiomycetes</taxon>
        <taxon>Thelebolales</taxon>
        <taxon>Thelebolaceae</taxon>
        <taxon>Pseudogymnoascus</taxon>
    </lineage>
</organism>
<dbReference type="EMBL" id="KV441402">
    <property type="protein sequence ID" value="OAF56957.1"/>
    <property type="molecule type" value="Genomic_DNA"/>
</dbReference>
<dbReference type="GeneID" id="36289952"/>
<dbReference type="RefSeq" id="XP_024322248.1">
    <property type="nucleotide sequence ID" value="XM_024470485.1"/>
</dbReference>
<gene>
    <name evidence="1" type="ORF">VC83_06901</name>
</gene>
<protein>
    <submittedName>
        <fullName evidence="1">Uncharacterized protein</fullName>
    </submittedName>
</protein>
<accession>A0A177A4B5</accession>
<evidence type="ECO:0000313" key="1">
    <source>
        <dbReference type="EMBL" id="OAF56957.1"/>
    </source>
</evidence>
<dbReference type="Proteomes" id="UP000077154">
    <property type="component" value="Unassembled WGS sequence"/>
</dbReference>
<dbReference type="AlphaFoldDB" id="A0A177A4B5"/>